<dbReference type="Proteomes" id="UP000014155">
    <property type="component" value="Unassembled WGS sequence"/>
</dbReference>
<organism evidence="1 2">
    <name type="scientific">Ruminiclostridium cellobioparum subsp. termitidis CT1112</name>
    <dbReference type="NCBI Taxonomy" id="1195236"/>
    <lineage>
        <taxon>Bacteria</taxon>
        <taxon>Bacillati</taxon>
        <taxon>Bacillota</taxon>
        <taxon>Clostridia</taxon>
        <taxon>Eubacteriales</taxon>
        <taxon>Oscillospiraceae</taxon>
        <taxon>Ruminiclostridium</taxon>
    </lineage>
</organism>
<gene>
    <name evidence="1" type="ORF">CTER_1488</name>
</gene>
<accession>S0FKM3</accession>
<proteinExistence type="predicted"/>
<comment type="caution">
    <text evidence="1">The sequence shown here is derived from an EMBL/GenBank/DDBJ whole genome shotgun (WGS) entry which is preliminary data.</text>
</comment>
<name>S0FKM3_RUMCE</name>
<evidence type="ECO:0000313" key="2">
    <source>
        <dbReference type="Proteomes" id="UP000014155"/>
    </source>
</evidence>
<protein>
    <submittedName>
        <fullName evidence="1">Uncharacterized protein</fullName>
    </submittedName>
</protein>
<dbReference type="STRING" id="1195236.CTER_1488"/>
<dbReference type="AlphaFoldDB" id="S0FKM3"/>
<sequence>MGTYIHFTEEQKESASLINLHLLSPYDLQFANLPFNFTKKYIILQEIKFCDNYIFTKITVNML</sequence>
<keyword evidence="2" id="KW-1185">Reference proteome</keyword>
<evidence type="ECO:0000313" key="1">
    <source>
        <dbReference type="EMBL" id="EMS72760.1"/>
    </source>
</evidence>
<dbReference type="EMBL" id="AORV01000026">
    <property type="protein sequence ID" value="EMS72760.1"/>
    <property type="molecule type" value="Genomic_DNA"/>
</dbReference>
<reference evidence="1 2" key="1">
    <citation type="journal article" date="2013" name="Genome Announc.">
        <title>Draft Genome Sequence of the Cellulolytic, Mesophilic, Anaerobic Bacterium Clostridium termitidis Strain CT1112 (DSM 5398).</title>
        <authorList>
            <person name="Lal S."/>
            <person name="Ramachandran U."/>
            <person name="Zhang X."/>
            <person name="Munir R."/>
            <person name="Sparling R."/>
            <person name="Levin D.B."/>
        </authorList>
    </citation>
    <scope>NUCLEOTIDE SEQUENCE [LARGE SCALE GENOMIC DNA]</scope>
    <source>
        <strain evidence="1 2">CT1112</strain>
    </source>
</reference>